<proteinExistence type="inferred from homology"/>
<dbReference type="InterPro" id="IPR001441">
    <property type="entry name" value="UPP_synth-like"/>
</dbReference>
<dbReference type="EC" id="2.5.1.-" evidence="5"/>
<feature type="binding site" evidence="5">
    <location>
        <position position="33"/>
    </location>
    <ligand>
        <name>Mg(2+)</name>
        <dbReference type="ChEBI" id="CHEBI:18420"/>
    </ligand>
</feature>
<feature type="binding site" evidence="5">
    <location>
        <begin position="79"/>
        <end position="81"/>
    </location>
    <ligand>
        <name>substrate</name>
    </ligand>
</feature>
<evidence type="ECO:0000313" key="7">
    <source>
        <dbReference type="Proteomes" id="UP000741360"/>
    </source>
</evidence>
<dbReference type="InterPro" id="IPR018520">
    <property type="entry name" value="UPP_synth-like_CS"/>
</dbReference>
<reference evidence="6" key="1">
    <citation type="submission" date="2020-07" db="EMBL/GenBank/DDBJ databases">
        <title>Huge and variable diversity of episymbiotic CPR bacteria and DPANN archaea in groundwater ecosystems.</title>
        <authorList>
            <person name="He C.Y."/>
            <person name="Keren R."/>
            <person name="Whittaker M."/>
            <person name="Farag I.F."/>
            <person name="Doudna J."/>
            <person name="Cate J.H.D."/>
            <person name="Banfield J.F."/>
        </authorList>
    </citation>
    <scope>NUCLEOTIDE SEQUENCE</scope>
    <source>
        <strain evidence="6">NC_groundwater_717_Ag_S-0.2um_59_8</strain>
    </source>
</reference>
<dbReference type="GO" id="GO:0000287">
    <property type="term" value="F:magnesium ion binding"/>
    <property type="evidence" value="ECO:0007669"/>
    <property type="project" value="UniProtKB-UniRule"/>
</dbReference>
<dbReference type="PANTHER" id="PTHR10291:SF43">
    <property type="entry name" value="DEHYDRODOLICHYL DIPHOSPHATE SYNTHASE COMPLEX SUBUNIT DHDDS"/>
    <property type="match status" value="1"/>
</dbReference>
<comment type="function">
    <text evidence="5">Catalyzes the condensation of isopentenyl diphosphate (IPP) with allylic pyrophosphates generating different type of terpenoids.</text>
</comment>
<dbReference type="GO" id="GO:0016094">
    <property type="term" value="P:polyprenol biosynthetic process"/>
    <property type="evidence" value="ECO:0007669"/>
    <property type="project" value="TreeGrafter"/>
</dbReference>
<keyword evidence="1 5" id="KW-0808">Transferase</keyword>
<comment type="subunit">
    <text evidence="5">Homodimer.</text>
</comment>
<dbReference type="GO" id="GO:0033850">
    <property type="term" value="F:Z-farnesyl diphosphate synthase activity"/>
    <property type="evidence" value="ECO:0007669"/>
    <property type="project" value="UniProtKB-ARBA"/>
</dbReference>
<keyword evidence="2 5" id="KW-0479">Metal-binding</keyword>
<dbReference type="InterPro" id="IPR036424">
    <property type="entry name" value="UPP_synth-like_sf"/>
</dbReference>
<evidence type="ECO:0000256" key="1">
    <source>
        <dbReference type="ARBA" id="ARBA00022679"/>
    </source>
</evidence>
<dbReference type="NCBIfam" id="TIGR00055">
    <property type="entry name" value="uppS"/>
    <property type="match status" value="1"/>
</dbReference>
<evidence type="ECO:0000256" key="2">
    <source>
        <dbReference type="ARBA" id="ARBA00022723"/>
    </source>
</evidence>
<evidence type="ECO:0000313" key="6">
    <source>
        <dbReference type="EMBL" id="MBI3014516.1"/>
    </source>
</evidence>
<dbReference type="Gene3D" id="3.40.1180.10">
    <property type="entry name" value="Decaprenyl diphosphate synthase-like"/>
    <property type="match status" value="1"/>
</dbReference>
<evidence type="ECO:0000256" key="3">
    <source>
        <dbReference type="ARBA" id="ARBA00022842"/>
    </source>
</evidence>
<evidence type="ECO:0000256" key="5">
    <source>
        <dbReference type="HAMAP-Rule" id="MF_01139"/>
    </source>
</evidence>
<organism evidence="6 7">
    <name type="scientific">Tectimicrobiota bacterium</name>
    <dbReference type="NCBI Taxonomy" id="2528274"/>
    <lineage>
        <taxon>Bacteria</taxon>
        <taxon>Pseudomonadati</taxon>
        <taxon>Nitrospinota/Tectimicrobiota group</taxon>
        <taxon>Candidatus Tectimicrobiota</taxon>
    </lineage>
</organism>
<dbReference type="AlphaFoldDB" id="A0A932M157"/>
<gene>
    <name evidence="6" type="primary">uppS</name>
    <name evidence="6" type="ORF">HYY65_05520</name>
</gene>
<dbReference type="SUPFAM" id="SSF64005">
    <property type="entry name" value="Undecaprenyl diphosphate synthase"/>
    <property type="match status" value="1"/>
</dbReference>
<dbReference type="HAMAP" id="MF_01139">
    <property type="entry name" value="ISPT"/>
    <property type="match status" value="1"/>
</dbReference>
<feature type="binding site" evidence="5">
    <location>
        <begin position="34"/>
        <end position="37"/>
    </location>
    <ligand>
        <name>substrate</name>
    </ligand>
</feature>
<dbReference type="PANTHER" id="PTHR10291">
    <property type="entry name" value="DEHYDRODOLICHYL DIPHOSPHATE SYNTHASE FAMILY MEMBER"/>
    <property type="match status" value="1"/>
</dbReference>
<dbReference type="Pfam" id="PF01255">
    <property type="entry name" value="Prenyltransf"/>
    <property type="match status" value="1"/>
</dbReference>
<comment type="similarity">
    <text evidence="4">Belongs to the UPP synthase family. Z-FPP synthase subfamily.</text>
</comment>
<comment type="caution">
    <text evidence="5">Lacks conserved residue(s) required for the propagation of feature annotation.</text>
</comment>
<feature type="binding site" evidence="5">
    <location>
        <position position="227"/>
    </location>
    <ligand>
        <name>Mg(2+)</name>
        <dbReference type="ChEBI" id="CHEBI:18420"/>
    </ligand>
</feature>
<dbReference type="GO" id="GO:0045547">
    <property type="term" value="F:ditrans,polycis-polyprenyl diphosphate synthase [(2E,6E)-farnesyl diphosphate specific] activity"/>
    <property type="evidence" value="ECO:0007669"/>
    <property type="project" value="TreeGrafter"/>
</dbReference>
<protein>
    <recommendedName>
        <fullName evidence="5">Isoprenyl transferase</fullName>
        <ecNumber evidence="5">2.5.1.-</ecNumber>
    </recommendedName>
</protein>
<dbReference type="PROSITE" id="PS01066">
    <property type="entry name" value="UPP_SYNTHASE"/>
    <property type="match status" value="1"/>
</dbReference>
<accession>A0A932M157</accession>
<evidence type="ECO:0000256" key="4">
    <source>
        <dbReference type="ARBA" id="ARBA00038453"/>
    </source>
</evidence>
<sequence length="259" mass="30184">MGFKDLLYYLYGRRLLASVGKGPLPQHIGLILDGNRRYARAKNLPALIDGHKRGAEKLDEVLKWCEDLDIRTVTIWVFSTENQQRAPDEVDELMEVIEAKIDQMARNPLTRERRMRIRAVGQIANLPPRLQETIRKAEEATRKHDRFFLNIAVAYGGRQEIADAFKKLLAEKQRLNVPLETIAASISPEEISRHMYTYDVPDPDLIIRTSGEVRLSGFLLWQSAYSEFYFCDVNWPAFRKIDFLRAIRSYQQRDRRFGQ</sequence>
<feature type="binding site" evidence="5">
    <location>
        <position position="51"/>
    </location>
    <ligand>
        <name>substrate</name>
    </ligand>
</feature>
<feature type="binding site" evidence="5">
    <location>
        <position position="208"/>
    </location>
    <ligand>
        <name>substrate</name>
    </ligand>
</feature>
<dbReference type="Proteomes" id="UP000741360">
    <property type="component" value="Unassembled WGS sequence"/>
</dbReference>
<feature type="active site" evidence="5">
    <location>
        <position position="33"/>
    </location>
</feature>
<dbReference type="EMBL" id="JACPSX010000100">
    <property type="protein sequence ID" value="MBI3014516.1"/>
    <property type="molecule type" value="Genomic_DNA"/>
</dbReference>
<feature type="binding site" evidence="5">
    <location>
        <begin position="214"/>
        <end position="216"/>
    </location>
    <ligand>
        <name>substrate</name>
    </ligand>
</feature>
<feature type="binding site" evidence="5">
    <location>
        <position position="85"/>
    </location>
    <ligand>
        <name>substrate</name>
    </ligand>
</feature>
<name>A0A932M157_UNCTE</name>
<dbReference type="FunFam" id="3.40.1180.10:FF:000003">
    <property type="entry name" value="Isoprenyl transferase 2"/>
    <property type="match status" value="1"/>
</dbReference>
<comment type="cofactor">
    <cofactor evidence="5">
        <name>Mg(2+)</name>
        <dbReference type="ChEBI" id="CHEBI:18420"/>
    </cofactor>
    <text evidence="5">Binds 2 magnesium ions per subunit.</text>
</comment>
<dbReference type="CDD" id="cd00475">
    <property type="entry name" value="Cis_IPPS"/>
    <property type="match status" value="1"/>
</dbReference>
<feature type="active site" description="Proton acceptor" evidence="5">
    <location>
        <position position="82"/>
    </location>
</feature>
<comment type="caution">
    <text evidence="6">The sequence shown here is derived from an EMBL/GenBank/DDBJ whole genome shotgun (WGS) entry which is preliminary data.</text>
</comment>
<keyword evidence="3 5" id="KW-0460">Magnesium</keyword>